<gene>
    <name evidence="14" type="ORF">SAMN05216387_102382</name>
</gene>
<proteinExistence type="inferred from homology"/>
<organism evidence="14 15">
    <name type="scientific">Nitrosovibrio tenuis</name>
    <dbReference type="NCBI Taxonomy" id="1233"/>
    <lineage>
        <taxon>Bacteria</taxon>
        <taxon>Pseudomonadati</taxon>
        <taxon>Pseudomonadota</taxon>
        <taxon>Betaproteobacteria</taxon>
        <taxon>Nitrosomonadales</taxon>
        <taxon>Nitrosomonadaceae</taxon>
        <taxon>Nitrosovibrio</taxon>
    </lineage>
</organism>
<evidence type="ECO:0000313" key="14">
    <source>
        <dbReference type="EMBL" id="SEK69372.1"/>
    </source>
</evidence>
<evidence type="ECO:0000259" key="13">
    <source>
        <dbReference type="Pfam" id="PF08345"/>
    </source>
</evidence>
<keyword evidence="6 11" id="KW-1133">Transmembrane helix</keyword>
<evidence type="ECO:0000256" key="5">
    <source>
        <dbReference type="ARBA" id="ARBA00022692"/>
    </source>
</evidence>
<evidence type="ECO:0000259" key="12">
    <source>
        <dbReference type="Pfam" id="PF01514"/>
    </source>
</evidence>
<dbReference type="Pfam" id="PF01514">
    <property type="entry name" value="YscJ_FliF"/>
    <property type="match status" value="1"/>
</dbReference>
<dbReference type="GO" id="GO:0009431">
    <property type="term" value="C:bacterial-type flagellum basal body, MS ring"/>
    <property type="evidence" value="ECO:0007669"/>
    <property type="project" value="InterPro"/>
</dbReference>
<dbReference type="PANTHER" id="PTHR30046">
    <property type="entry name" value="FLAGELLAR M-RING PROTEIN"/>
    <property type="match status" value="1"/>
</dbReference>
<evidence type="ECO:0000313" key="15">
    <source>
        <dbReference type="Proteomes" id="UP000198620"/>
    </source>
</evidence>
<dbReference type="Pfam" id="PF08345">
    <property type="entry name" value="YscJ_FliF_C"/>
    <property type="match status" value="1"/>
</dbReference>
<feature type="compositionally biased region" description="Pro residues" evidence="10">
    <location>
        <begin position="326"/>
        <end position="340"/>
    </location>
</feature>
<evidence type="ECO:0000256" key="3">
    <source>
        <dbReference type="ARBA" id="ARBA00007971"/>
    </source>
</evidence>
<dbReference type="GO" id="GO:0005886">
    <property type="term" value="C:plasma membrane"/>
    <property type="evidence" value="ECO:0007669"/>
    <property type="project" value="UniProtKB-SubCell"/>
</dbReference>
<feature type="domain" description="Flagellar M-ring N-terminal" evidence="12">
    <location>
        <begin position="52"/>
        <end position="225"/>
    </location>
</feature>
<dbReference type="InterPro" id="IPR045851">
    <property type="entry name" value="AMP-bd_C_sf"/>
</dbReference>
<keyword evidence="5 11" id="KW-0812">Transmembrane</keyword>
<dbReference type="NCBIfam" id="TIGR00206">
    <property type="entry name" value="fliF"/>
    <property type="match status" value="1"/>
</dbReference>
<feature type="region of interest" description="Disordered" evidence="10">
    <location>
        <begin position="286"/>
        <end position="364"/>
    </location>
</feature>
<dbReference type="InterPro" id="IPR013556">
    <property type="entry name" value="Flag_M-ring_C"/>
</dbReference>
<feature type="domain" description="Flagellar M-ring C-terminal" evidence="13">
    <location>
        <begin position="259"/>
        <end position="445"/>
    </location>
</feature>
<keyword evidence="8 9" id="KW-0975">Bacterial flagellum</keyword>
<dbReference type="PRINTS" id="PR01009">
    <property type="entry name" value="FLGMRINGFLIF"/>
</dbReference>
<evidence type="ECO:0000256" key="6">
    <source>
        <dbReference type="ARBA" id="ARBA00022989"/>
    </source>
</evidence>
<feature type="transmembrane region" description="Helical" evidence="11">
    <location>
        <begin position="30"/>
        <end position="49"/>
    </location>
</feature>
<comment type="similarity">
    <text evidence="3 9">Belongs to the FliF family.</text>
</comment>
<feature type="transmembrane region" description="Helical" evidence="11">
    <location>
        <begin position="471"/>
        <end position="489"/>
    </location>
</feature>
<evidence type="ECO:0000256" key="4">
    <source>
        <dbReference type="ARBA" id="ARBA00022475"/>
    </source>
</evidence>
<sequence length="559" mass="59948">MAVETEAITVGGTQSLVRGYLSRISSQQKMGLIVAISAIVALMAAGWMWNRAPDDKVLFSNISDRDGGAIVAALQQMNVPYKFAEGGGAILVPASQVHDVRLKLASQGLPKGGLVGFELMENQKFGTSQFLEQVNFQRALEGELARSIQSLSAVSGARVHLAMPRQSVFMREQQKPSASVLVNLHAGRTLDTQQISAVLHLVSSSVPNLPLKNVTVVDQHGNLLSKIDELNINTGLDPSQLKYVQALEQSYIKRIEAILSPIFGHENVRAQVAADIDFAQSEHTSEIYKPNQNPADSVVRSQQTSESASRSGLGEGGVPGALSNQPPAPATAPVTVPPPANAAQPGAAPGTPPTIPLVPPNTRKDSTINYEVDKTVQHIRKPVGGIKRLSAAVVINHRQVTDQNGVTSSRPLTEAEKAQVTDLVKEAMGFSNERGDTLNVVNSPFADMEKETTPELPLWKQTEMIEIAQQIGKTVLIGGLILYLVVGVLKPTLKRMNVPAPPLLPAEQPDDGIAQAIPAPKQAPQVSQHEETLALARQLARDDPKMVANVLKQWVAGHE</sequence>
<feature type="compositionally biased region" description="Pro residues" evidence="10">
    <location>
        <begin position="350"/>
        <end position="359"/>
    </location>
</feature>
<dbReference type="InterPro" id="IPR006182">
    <property type="entry name" value="FliF_N_dom"/>
</dbReference>
<name>A0A1H7J5A8_9PROT</name>
<dbReference type="Gene3D" id="3.30.300.30">
    <property type="match status" value="1"/>
</dbReference>
<accession>A0A1H7J5A8</accession>
<feature type="compositionally biased region" description="Polar residues" evidence="10">
    <location>
        <begin position="290"/>
        <end position="310"/>
    </location>
</feature>
<protein>
    <recommendedName>
        <fullName evidence="9">Flagellar M-ring protein</fullName>
    </recommendedName>
</protein>
<dbReference type="PANTHER" id="PTHR30046:SF0">
    <property type="entry name" value="FLAGELLAR M-RING PROTEIN"/>
    <property type="match status" value="1"/>
</dbReference>
<keyword evidence="4" id="KW-1003">Cell membrane</keyword>
<dbReference type="InterPro" id="IPR043427">
    <property type="entry name" value="YscJ/FliF"/>
</dbReference>
<dbReference type="RefSeq" id="WP_245727702.1">
    <property type="nucleotide sequence ID" value="NZ_FOBH01000002.1"/>
</dbReference>
<keyword evidence="15" id="KW-1185">Reference proteome</keyword>
<evidence type="ECO:0000256" key="9">
    <source>
        <dbReference type="PIRNR" id="PIRNR004862"/>
    </source>
</evidence>
<evidence type="ECO:0000256" key="7">
    <source>
        <dbReference type="ARBA" id="ARBA00023136"/>
    </source>
</evidence>
<keyword evidence="7 11" id="KW-0472">Membrane</keyword>
<dbReference type="STRING" id="1233.SAMN05216387_102382"/>
<dbReference type="EMBL" id="FOBH01000002">
    <property type="protein sequence ID" value="SEK69372.1"/>
    <property type="molecule type" value="Genomic_DNA"/>
</dbReference>
<dbReference type="PIRSF" id="PIRSF004862">
    <property type="entry name" value="FliF"/>
    <property type="match status" value="1"/>
</dbReference>
<evidence type="ECO:0000256" key="2">
    <source>
        <dbReference type="ARBA" id="ARBA00004651"/>
    </source>
</evidence>
<dbReference type="AlphaFoldDB" id="A0A1H7J5A8"/>
<keyword evidence="14" id="KW-0966">Cell projection</keyword>
<keyword evidence="14" id="KW-0282">Flagellum</keyword>
<evidence type="ECO:0000256" key="11">
    <source>
        <dbReference type="SAM" id="Phobius"/>
    </source>
</evidence>
<dbReference type="Proteomes" id="UP000198620">
    <property type="component" value="Unassembled WGS sequence"/>
</dbReference>
<evidence type="ECO:0000256" key="10">
    <source>
        <dbReference type="SAM" id="MobiDB-lite"/>
    </source>
</evidence>
<dbReference type="GO" id="GO:0071973">
    <property type="term" value="P:bacterial-type flagellum-dependent cell motility"/>
    <property type="evidence" value="ECO:0007669"/>
    <property type="project" value="InterPro"/>
</dbReference>
<evidence type="ECO:0000256" key="8">
    <source>
        <dbReference type="ARBA" id="ARBA00023143"/>
    </source>
</evidence>
<comment type="function">
    <text evidence="9">The M ring may be actively involved in energy transduction.</text>
</comment>
<dbReference type="GO" id="GO:0003774">
    <property type="term" value="F:cytoskeletal motor activity"/>
    <property type="evidence" value="ECO:0007669"/>
    <property type="project" value="InterPro"/>
</dbReference>
<reference evidence="14 15" key="1">
    <citation type="submission" date="2016-10" db="EMBL/GenBank/DDBJ databases">
        <authorList>
            <person name="de Groot N.N."/>
        </authorList>
    </citation>
    <scope>NUCLEOTIDE SEQUENCE [LARGE SCALE GENOMIC DNA]</scope>
    <source>
        <strain evidence="14 15">Nv1</strain>
    </source>
</reference>
<evidence type="ECO:0000256" key="1">
    <source>
        <dbReference type="ARBA" id="ARBA00004117"/>
    </source>
</evidence>
<keyword evidence="14" id="KW-0969">Cilium</keyword>
<dbReference type="InterPro" id="IPR000067">
    <property type="entry name" value="FlgMring_FliF"/>
</dbReference>
<comment type="subcellular location">
    <subcellularLocation>
        <location evidence="1 9">Bacterial flagellum basal body</location>
    </subcellularLocation>
    <subcellularLocation>
        <location evidence="2">Cell membrane</location>
        <topology evidence="2">Multi-pass membrane protein</topology>
    </subcellularLocation>
</comment>